<proteinExistence type="predicted"/>
<feature type="compositionally biased region" description="Pro residues" evidence="1">
    <location>
        <begin position="65"/>
        <end position="85"/>
    </location>
</feature>
<dbReference type="PANTHER" id="PTHR35132">
    <property type="entry name" value="SERINE/ARGININE REPETITIVE MATRIX-LIKE PROTEIN"/>
    <property type="match status" value="1"/>
</dbReference>
<reference evidence="2 3" key="1">
    <citation type="journal article" date="2022" name="Nat. Plants">
        <title>Genomes of leafy and leafless Platanthera orchids illuminate the evolution of mycoheterotrophy.</title>
        <authorList>
            <person name="Li M.H."/>
            <person name="Liu K.W."/>
            <person name="Li Z."/>
            <person name="Lu H.C."/>
            <person name="Ye Q.L."/>
            <person name="Zhang D."/>
            <person name="Wang J.Y."/>
            <person name="Li Y.F."/>
            <person name="Zhong Z.M."/>
            <person name="Liu X."/>
            <person name="Yu X."/>
            <person name="Liu D.K."/>
            <person name="Tu X.D."/>
            <person name="Liu B."/>
            <person name="Hao Y."/>
            <person name="Liao X.Y."/>
            <person name="Jiang Y.T."/>
            <person name="Sun W.H."/>
            <person name="Chen J."/>
            <person name="Chen Y.Q."/>
            <person name="Ai Y."/>
            <person name="Zhai J.W."/>
            <person name="Wu S.S."/>
            <person name="Zhou Z."/>
            <person name="Hsiao Y.Y."/>
            <person name="Wu W.L."/>
            <person name="Chen Y.Y."/>
            <person name="Lin Y.F."/>
            <person name="Hsu J.L."/>
            <person name="Li C.Y."/>
            <person name="Wang Z.W."/>
            <person name="Zhao X."/>
            <person name="Zhong W.Y."/>
            <person name="Ma X.K."/>
            <person name="Ma L."/>
            <person name="Huang J."/>
            <person name="Chen G.Z."/>
            <person name="Huang M.Z."/>
            <person name="Huang L."/>
            <person name="Peng D.H."/>
            <person name="Luo Y.B."/>
            <person name="Zou S.Q."/>
            <person name="Chen S.P."/>
            <person name="Lan S."/>
            <person name="Tsai W.C."/>
            <person name="Van de Peer Y."/>
            <person name="Liu Z.J."/>
        </authorList>
    </citation>
    <scope>NUCLEOTIDE SEQUENCE [LARGE SCALE GENOMIC DNA]</scope>
    <source>
        <strain evidence="2">Lor287</strain>
    </source>
</reference>
<sequence length="297" mass="31365">MEISAADSPTRRSSASSSPEFEFWRLRNPPPFDQQLPLLSADELFAGGILLPLHILSLNPSPNSSLPPPLPQPPVPADTCPPPPSKKWKDIFKPGEKKPAAEKKDKKTFAAAAASTIAATEINIHIWPFSRSRSAGNNRPRFISSTSSRKTSSAPCSRCNSHGESSKNAADGTAANAAPAAAAAARKWAPNPSRAGGRIYLGRSNPVWQLRRRNTASEKQGIVPSAGKGRTIKLNVNTCIAHKMPASCRDCEKDGKPVLHDCSGGGVDSGGAAEGGAGGELNGSLFNLRAMFTRKVS</sequence>
<keyword evidence="3" id="KW-1185">Reference proteome</keyword>
<organism evidence="2 3">
    <name type="scientific">Platanthera zijinensis</name>
    <dbReference type="NCBI Taxonomy" id="2320716"/>
    <lineage>
        <taxon>Eukaryota</taxon>
        <taxon>Viridiplantae</taxon>
        <taxon>Streptophyta</taxon>
        <taxon>Embryophyta</taxon>
        <taxon>Tracheophyta</taxon>
        <taxon>Spermatophyta</taxon>
        <taxon>Magnoliopsida</taxon>
        <taxon>Liliopsida</taxon>
        <taxon>Asparagales</taxon>
        <taxon>Orchidaceae</taxon>
        <taxon>Orchidoideae</taxon>
        <taxon>Orchideae</taxon>
        <taxon>Orchidinae</taxon>
        <taxon>Platanthera</taxon>
    </lineage>
</organism>
<evidence type="ECO:0000313" key="3">
    <source>
        <dbReference type="Proteomes" id="UP001418222"/>
    </source>
</evidence>
<evidence type="ECO:0000313" key="2">
    <source>
        <dbReference type="EMBL" id="KAK8936635.1"/>
    </source>
</evidence>
<feature type="compositionally biased region" description="Polar residues" evidence="1">
    <location>
        <begin position="154"/>
        <end position="168"/>
    </location>
</feature>
<feature type="region of interest" description="Disordered" evidence="1">
    <location>
        <begin position="135"/>
        <end position="173"/>
    </location>
</feature>
<feature type="compositionally biased region" description="Low complexity" evidence="1">
    <location>
        <begin position="144"/>
        <end position="153"/>
    </location>
</feature>
<dbReference type="PANTHER" id="PTHR35132:SF1">
    <property type="entry name" value="SERINE_ARGININE REPETITIVE MATRIX-LIKE PROTEIN"/>
    <property type="match status" value="1"/>
</dbReference>
<feature type="region of interest" description="Disordered" evidence="1">
    <location>
        <begin position="63"/>
        <end position="86"/>
    </location>
</feature>
<dbReference type="Proteomes" id="UP001418222">
    <property type="component" value="Unassembled WGS sequence"/>
</dbReference>
<feature type="region of interest" description="Disordered" evidence="1">
    <location>
        <begin position="1"/>
        <end position="23"/>
    </location>
</feature>
<gene>
    <name evidence="2" type="ORF">KSP39_PZI012410</name>
</gene>
<protein>
    <submittedName>
        <fullName evidence="2">Uncharacterized protein</fullName>
    </submittedName>
</protein>
<dbReference type="AlphaFoldDB" id="A0AAP0BF36"/>
<dbReference type="EMBL" id="JBBWWQ010000010">
    <property type="protein sequence ID" value="KAK8936635.1"/>
    <property type="molecule type" value="Genomic_DNA"/>
</dbReference>
<name>A0AAP0BF36_9ASPA</name>
<feature type="compositionally biased region" description="Low complexity" evidence="1">
    <location>
        <begin position="1"/>
        <end position="19"/>
    </location>
</feature>
<evidence type="ECO:0000256" key="1">
    <source>
        <dbReference type="SAM" id="MobiDB-lite"/>
    </source>
</evidence>
<comment type="caution">
    <text evidence="2">The sequence shown here is derived from an EMBL/GenBank/DDBJ whole genome shotgun (WGS) entry which is preliminary data.</text>
</comment>
<accession>A0AAP0BF36</accession>